<protein>
    <recommendedName>
        <fullName evidence="10">Dual-specificity RNA pseudouridine synthase RluA</fullName>
        <ecNumber evidence="8">5.4.99.28</ecNumber>
        <ecNumber evidence="9">5.4.99.29</ecNumber>
    </recommendedName>
    <alternativeName>
        <fullName evidence="11">23S rRNA pseudouridine(746) synthase</fullName>
    </alternativeName>
    <alternativeName>
        <fullName evidence="14">Ribosomal large subunit pseudouridine synthase A</fullName>
    </alternativeName>
    <alternativeName>
        <fullName evidence="13">rRNA pseudouridylate synthase A</fullName>
    </alternativeName>
    <alternativeName>
        <fullName evidence="15">rRNA-uridine isomerase A</fullName>
    </alternativeName>
    <alternativeName>
        <fullName evidence="12">tRNA pseudouridine(32) synthase</fullName>
    </alternativeName>
</protein>
<evidence type="ECO:0000256" key="1">
    <source>
        <dbReference type="ARBA" id="ARBA00010876"/>
    </source>
</evidence>
<comment type="catalytic activity">
    <reaction evidence="5">
        <text>uridine(32) in tRNA = pseudouridine(32) in tRNA</text>
        <dbReference type="Rhea" id="RHEA:42544"/>
        <dbReference type="Rhea" id="RHEA-COMP:10107"/>
        <dbReference type="Rhea" id="RHEA-COMP:10108"/>
        <dbReference type="ChEBI" id="CHEBI:65314"/>
        <dbReference type="ChEBI" id="CHEBI:65315"/>
        <dbReference type="EC" id="5.4.99.28"/>
    </reaction>
</comment>
<dbReference type="GO" id="GO:0003723">
    <property type="term" value="F:RNA binding"/>
    <property type="evidence" value="ECO:0007669"/>
    <property type="project" value="InterPro"/>
</dbReference>
<evidence type="ECO:0000256" key="5">
    <source>
        <dbReference type="ARBA" id="ARBA00036184"/>
    </source>
</evidence>
<dbReference type="EC" id="5.4.99.28" evidence="8"/>
<dbReference type="InterPro" id="IPR006145">
    <property type="entry name" value="PsdUridine_synth_RsuA/RluA"/>
</dbReference>
<keyword evidence="3" id="KW-0819">tRNA processing</keyword>
<gene>
    <name evidence="17" type="ORF">SAMN05444336_105205</name>
</gene>
<keyword evidence="4" id="KW-0413">Isomerase</keyword>
<dbReference type="GO" id="GO:0160142">
    <property type="term" value="F:23S rRNA pseudouridine(746) synthase activity"/>
    <property type="evidence" value="ECO:0007669"/>
    <property type="project" value="UniProtKB-EC"/>
</dbReference>
<dbReference type="GO" id="GO:0160151">
    <property type="term" value="F:tRNA pseudouridine(32) synthase activity"/>
    <property type="evidence" value="ECO:0007669"/>
    <property type="project" value="UniProtKB-EC"/>
</dbReference>
<dbReference type="SUPFAM" id="SSF55120">
    <property type="entry name" value="Pseudouridine synthase"/>
    <property type="match status" value="1"/>
</dbReference>
<evidence type="ECO:0000256" key="15">
    <source>
        <dbReference type="ARBA" id="ARBA00043143"/>
    </source>
</evidence>
<evidence type="ECO:0000256" key="14">
    <source>
        <dbReference type="ARBA" id="ARBA00042883"/>
    </source>
</evidence>
<keyword evidence="18" id="KW-1185">Reference proteome</keyword>
<evidence type="ECO:0000313" key="17">
    <source>
        <dbReference type="EMBL" id="SDX46934.1"/>
    </source>
</evidence>
<evidence type="ECO:0000256" key="9">
    <source>
        <dbReference type="ARBA" id="ARBA00038945"/>
    </source>
</evidence>
<accession>A0A1H3BZW1</accession>
<evidence type="ECO:0000256" key="2">
    <source>
        <dbReference type="ARBA" id="ARBA00022552"/>
    </source>
</evidence>
<sequence>MDLFAPLSLPPLRDRPYAPPPGPLAVIHADAALLVVEKPSGLLTVPGKAPGLADCLAARAEAAFPGARIVHRIDMDTSGLVVLARSPEAQRHLGLQFERRIVEKAYVARVRGAPAAEAGRIEAPLMTDWPARPRQKVDPQGRFAVTDWTRESVEPCGDARLSLRPLTGRSHQLRVHLAALGHPILGDALYGDDAVYGAAPRLQLHAERLRLRHPQGGAWMAFHAPAPF</sequence>
<comment type="similarity">
    <text evidence="1">Belongs to the pseudouridine synthase RluA family.</text>
</comment>
<evidence type="ECO:0000256" key="8">
    <source>
        <dbReference type="ARBA" id="ARBA00038944"/>
    </source>
</evidence>
<dbReference type="AlphaFoldDB" id="A0A1H3BZW1"/>
<dbReference type="STRING" id="356660.SAMN05444336_105205"/>
<evidence type="ECO:0000256" key="4">
    <source>
        <dbReference type="ARBA" id="ARBA00023235"/>
    </source>
</evidence>
<dbReference type="InterPro" id="IPR020103">
    <property type="entry name" value="PsdUridine_synth_cat_dom_sf"/>
</dbReference>
<dbReference type="GO" id="GO:0000455">
    <property type="term" value="P:enzyme-directed rRNA pseudouridine synthesis"/>
    <property type="evidence" value="ECO:0007669"/>
    <property type="project" value="TreeGrafter"/>
</dbReference>
<evidence type="ECO:0000256" key="10">
    <source>
        <dbReference type="ARBA" id="ARBA00039988"/>
    </source>
</evidence>
<comment type="function">
    <text evidence="7">Dual specificity enzyme that catalyzes the synthesis of pseudouridine from uracil-746 in 23S ribosomal RNA and from uracil-32 in the anticodon stem and loop of transfer RNAs.</text>
</comment>
<organism evidence="17 18">
    <name type="scientific">Albimonas donghaensis</name>
    <dbReference type="NCBI Taxonomy" id="356660"/>
    <lineage>
        <taxon>Bacteria</taxon>
        <taxon>Pseudomonadati</taxon>
        <taxon>Pseudomonadota</taxon>
        <taxon>Alphaproteobacteria</taxon>
        <taxon>Rhodobacterales</taxon>
        <taxon>Paracoccaceae</taxon>
        <taxon>Albimonas</taxon>
    </lineage>
</organism>
<dbReference type="CDD" id="cd02869">
    <property type="entry name" value="PseudoU_synth_RluA_like"/>
    <property type="match status" value="1"/>
</dbReference>
<name>A0A1H3BZW1_9RHOB</name>
<evidence type="ECO:0000313" key="18">
    <source>
        <dbReference type="Proteomes" id="UP000199118"/>
    </source>
</evidence>
<dbReference type="EMBL" id="FNMZ01000005">
    <property type="protein sequence ID" value="SDX46934.1"/>
    <property type="molecule type" value="Genomic_DNA"/>
</dbReference>
<dbReference type="RefSeq" id="WP_092683300.1">
    <property type="nucleotide sequence ID" value="NZ_FNMZ01000005.1"/>
</dbReference>
<reference evidence="17 18" key="1">
    <citation type="submission" date="2016-10" db="EMBL/GenBank/DDBJ databases">
        <authorList>
            <person name="de Groot N.N."/>
        </authorList>
    </citation>
    <scope>NUCLEOTIDE SEQUENCE [LARGE SCALE GENOMIC DNA]</scope>
    <source>
        <strain evidence="17 18">DSM 17890</strain>
    </source>
</reference>
<dbReference type="PROSITE" id="PS01129">
    <property type="entry name" value="PSI_RLU"/>
    <property type="match status" value="1"/>
</dbReference>
<comment type="catalytic activity">
    <reaction evidence="6">
        <text>uridine(746) in 23S rRNA = pseudouridine(746) in 23S rRNA</text>
        <dbReference type="Rhea" id="RHEA:42548"/>
        <dbReference type="Rhea" id="RHEA-COMP:10109"/>
        <dbReference type="Rhea" id="RHEA-COMP:10110"/>
        <dbReference type="ChEBI" id="CHEBI:65314"/>
        <dbReference type="ChEBI" id="CHEBI:65315"/>
        <dbReference type="EC" id="5.4.99.29"/>
    </reaction>
</comment>
<dbReference type="EC" id="5.4.99.29" evidence="9"/>
<evidence type="ECO:0000256" key="12">
    <source>
        <dbReference type="ARBA" id="ARBA00042372"/>
    </source>
</evidence>
<evidence type="ECO:0000256" key="3">
    <source>
        <dbReference type="ARBA" id="ARBA00022694"/>
    </source>
</evidence>
<evidence type="ECO:0000256" key="6">
    <source>
        <dbReference type="ARBA" id="ARBA00036916"/>
    </source>
</evidence>
<dbReference type="PANTHER" id="PTHR21600">
    <property type="entry name" value="MITOCHONDRIAL RNA PSEUDOURIDINE SYNTHASE"/>
    <property type="match status" value="1"/>
</dbReference>
<evidence type="ECO:0000256" key="13">
    <source>
        <dbReference type="ARBA" id="ARBA00042844"/>
    </source>
</evidence>
<dbReference type="InterPro" id="IPR006224">
    <property type="entry name" value="PsdUridine_synth_RluA-like_CS"/>
</dbReference>
<dbReference type="Proteomes" id="UP000199118">
    <property type="component" value="Unassembled WGS sequence"/>
</dbReference>
<proteinExistence type="inferred from homology"/>
<dbReference type="PANTHER" id="PTHR21600:SF91">
    <property type="entry name" value="DUAL-SPECIFICITY RNA PSEUDOURIDINE SYNTHASE RLUA"/>
    <property type="match status" value="1"/>
</dbReference>
<evidence type="ECO:0000256" key="7">
    <source>
        <dbReference type="ARBA" id="ARBA00037305"/>
    </source>
</evidence>
<evidence type="ECO:0000259" key="16">
    <source>
        <dbReference type="Pfam" id="PF00849"/>
    </source>
</evidence>
<dbReference type="OrthoDB" id="9807829at2"/>
<dbReference type="Gene3D" id="3.30.2350.10">
    <property type="entry name" value="Pseudouridine synthase"/>
    <property type="match status" value="1"/>
</dbReference>
<evidence type="ECO:0000256" key="11">
    <source>
        <dbReference type="ARBA" id="ARBA00041266"/>
    </source>
</evidence>
<dbReference type="InterPro" id="IPR050188">
    <property type="entry name" value="RluA_PseudoU_synthase"/>
</dbReference>
<dbReference type="Pfam" id="PF00849">
    <property type="entry name" value="PseudoU_synth_2"/>
    <property type="match status" value="1"/>
</dbReference>
<feature type="domain" description="Pseudouridine synthase RsuA/RluA-like" evidence="16">
    <location>
        <begin position="33"/>
        <end position="179"/>
    </location>
</feature>
<dbReference type="GO" id="GO:0008033">
    <property type="term" value="P:tRNA processing"/>
    <property type="evidence" value="ECO:0007669"/>
    <property type="project" value="UniProtKB-KW"/>
</dbReference>
<keyword evidence="2" id="KW-0698">rRNA processing</keyword>